<name>A0ABT7DUN6_9NEIS</name>
<protein>
    <recommendedName>
        <fullName evidence="3 9">Flagellar biosynthetic protein FliR</fullName>
    </recommendedName>
</protein>
<evidence type="ECO:0000256" key="10">
    <source>
        <dbReference type="RuleBase" id="RU362071"/>
    </source>
</evidence>
<evidence type="ECO:0000256" key="4">
    <source>
        <dbReference type="ARBA" id="ARBA00022475"/>
    </source>
</evidence>
<dbReference type="InterPro" id="IPR006303">
    <property type="entry name" value="FliR"/>
</dbReference>
<comment type="function">
    <text evidence="1 10">Role in flagellar biosynthesis.</text>
</comment>
<keyword evidence="11" id="KW-0966">Cell projection</keyword>
<dbReference type="InterPro" id="IPR002010">
    <property type="entry name" value="T3SS_IM_R"/>
</dbReference>
<evidence type="ECO:0000256" key="9">
    <source>
        <dbReference type="NCBIfam" id="TIGR01400"/>
    </source>
</evidence>
<evidence type="ECO:0000256" key="5">
    <source>
        <dbReference type="ARBA" id="ARBA00022692"/>
    </source>
</evidence>
<feature type="transmembrane region" description="Helical" evidence="10">
    <location>
        <begin position="70"/>
        <end position="88"/>
    </location>
</feature>
<keyword evidence="11" id="KW-0969">Cilium</keyword>
<comment type="caution">
    <text evidence="11">The sequence shown here is derived from an EMBL/GenBank/DDBJ whole genome shotgun (WGS) entry which is preliminary data.</text>
</comment>
<feature type="transmembrane region" description="Helical" evidence="10">
    <location>
        <begin position="40"/>
        <end position="58"/>
    </location>
</feature>
<feature type="transmembrane region" description="Helical" evidence="10">
    <location>
        <begin position="121"/>
        <end position="141"/>
    </location>
</feature>
<accession>A0ABT7DUN6</accession>
<feature type="transmembrane region" description="Helical" evidence="10">
    <location>
        <begin position="95"/>
        <end position="115"/>
    </location>
</feature>
<gene>
    <name evidence="11" type="primary">fliR</name>
    <name evidence="11" type="ORF">PZA18_06945</name>
</gene>
<sequence>MITLTSAQIDAWLALLLWPFFRILAILSTDPFYSSRSIPIRVRVALAFMLTLLLIPSLPTMPAVAPVSPMGILIGLQQIIIGVAIGFTMRIVFTAVEMAGHIAGLQMGLGFASFYDPQHASNVAVVAQVASLLTLLLFLALNGHLIMIETIAKSFVSLPIQAKPLAAAGFKAVVMWGGEIFRYGVLLSLPVVAALLITNLSIGVMAKAAPQLNIFAVGFPLTLTIGGAAMYFVFPGFVPHIQHLIDSANKMALRLFS</sequence>
<dbReference type="PANTHER" id="PTHR30065:SF8">
    <property type="entry name" value="FLAGELLAR BIOSYNTHETIC PROTEIN FLIR"/>
    <property type="match status" value="1"/>
</dbReference>
<organism evidence="11 12">
    <name type="scientific">Parachitinimonas caeni</name>
    <dbReference type="NCBI Taxonomy" id="3031301"/>
    <lineage>
        <taxon>Bacteria</taxon>
        <taxon>Pseudomonadati</taxon>
        <taxon>Pseudomonadota</taxon>
        <taxon>Betaproteobacteria</taxon>
        <taxon>Neisseriales</taxon>
        <taxon>Chitinibacteraceae</taxon>
        <taxon>Parachitinimonas</taxon>
    </lineage>
</organism>
<evidence type="ECO:0000256" key="2">
    <source>
        <dbReference type="ARBA" id="ARBA00009772"/>
    </source>
</evidence>
<keyword evidence="7 10" id="KW-0472">Membrane</keyword>
<comment type="similarity">
    <text evidence="2 10">Belongs to the FliR/MopE/SpaR family.</text>
</comment>
<keyword evidence="5 10" id="KW-0812">Transmembrane</keyword>
<dbReference type="NCBIfam" id="TIGR01400">
    <property type="entry name" value="fliR"/>
    <property type="match status" value="1"/>
</dbReference>
<feature type="transmembrane region" description="Helical" evidence="10">
    <location>
        <begin position="214"/>
        <end position="234"/>
    </location>
</feature>
<dbReference type="PANTHER" id="PTHR30065">
    <property type="entry name" value="FLAGELLAR BIOSYNTHETIC PROTEIN FLIR"/>
    <property type="match status" value="1"/>
</dbReference>
<evidence type="ECO:0000256" key="6">
    <source>
        <dbReference type="ARBA" id="ARBA00022989"/>
    </source>
</evidence>
<keyword evidence="8 10" id="KW-0975">Bacterial flagellum</keyword>
<keyword evidence="6 10" id="KW-1133">Transmembrane helix</keyword>
<feature type="transmembrane region" description="Helical" evidence="10">
    <location>
        <begin position="180"/>
        <end position="202"/>
    </location>
</feature>
<evidence type="ECO:0000256" key="7">
    <source>
        <dbReference type="ARBA" id="ARBA00023136"/>
    </source>
</evidence>
<evidence type="ECO:0000313" key="11">
    <source>
        <dbReference type="EMBL" id="MDK2123783.1"/>
    </source>
</evidence>
<keyword evidence="12" id="KW-1185">Reference proteome</keyword>
<reference evidence="11" key="1">
    <citation type="submission" date="2023-03" db="EMBL/GenBank/DDBJ databases">
        <title>Chitinimonas shenzhenensis gen. nov., sp. nov., a novel member of family Burkholderiaceae isolated from activated sludge collected in Shen Zhen, China.</title>
        <authorList>
            <person name="Wang X."/>
        </authorList>
    </citation>
    <scope>NUCLEOTIDE SEQUENCE</scope>
    <source>
        <strain evidence="11">DQS-5</strain>
    </source>
</reference>
<evidence type="ECO:0000256" key="8">
    <source>
        <dbReference type="ARBA" id="ARBA00023143"/>
    </source>
</evidence>
<evidence type="ECO:0000256" key="3">
    <source>
        <dbReference type="ARBA" id="ARBA00021717"/>
    </source>
</evidence>
<evidence type="ECO:0000256" key="1">
    <source>
        <dbReference type="ARBA" id="ARBA00002578"/>
    </source>
</evidence>
<dbReference type="PRINTS" id="PR00953">
    <property type="entry name" value="TYPE3IMRPROT"/>
</dbReference>
<evidence type="ECO:0000313" key="12">
    <source>
        <dbReference type="Proteomes" id="UP001172778"/>
    </source>
</evidence>
<dbReference type="RefSeq" id="WP_284100088.1">
    <property type="nucleotide sequence ID" value="NZ_JARRAF010000006.1"/>
</dbReference>
<keyword evidence="4 10" id="KW-1003">Cell membrane</keyword>
<proteinExistence type="inferred from homology"/>
<feature type="transmembrane region" description="Helical" evidence="10">
    <location>
        <begin position="12"/>
        <end position="33"/>
    </location>
</feature>
<dbReference type="Proteomes" id="UP001172778">
    <property type="component" value="Unassembled WGS sequence"/>
</dbReference>
<keyword evidence="11" id="KW-0282">Flagellum</keyword>
<dbReference type="Pfam" id="PF01311">
    <property type="entry name" value="Bac_export_1"/>
    <property type="match status" value="1"/>
</dbReference>
<comment type="subcellular location">
    <subcellularLocation>
        <location evidence="10">Cell membrane</location>
        <topology evidence="10">Multi-pass membrane protein</topology>
    </subcellularLocation>
    <subcellularLocation>
        <location evidence="10">Bacterial flagellum basal body</location>
    </subcellularLocation>
</comment>
<dbReference type="EMBL" id="JARRAF010000006">
    <property type="protein sequence ID" value="MDK2123783.1"/>
    <property type="molecule type" value="Genomic_DNA"/>
</dbReference>